<dbReference type="Pfam" id="PF00072">
    <property type="entry name" value="Response_reg"/>
    <property type="match status" value="3"/>
</dbReference>
<evidence type="ECO:0000256" key="2">
    <source>
        <dbReference type="ARBA" id="ARBA00004370"/>
    </source>
</evidence>
<evidence type="ECO:0000259" key="12">
    <source>
        <dbReference type="PROSITE" id="PS50110"/>
    </source>
</evidence>
<dbReference type="Pfam" id="PF00512">
    <property type="entry name" value="HisKA"/>
    <property type="match status" value="1"/>
</dbReference>
<dbReference type="OrthoDB" id="9796305at2"/>
<feature type="domain" description="HAMP" evidence="13">
    <location>
        <begin position="739"/>
        <end position="791"/>
    </location>
</feature>
<feature type="region of interest" description="Disordered" evidence="10">
    <location>
        <begin position="1"/>
        <end position="95"/>
    </location>
</feature>
<keyword evidence="9" id="KW-0175">Coiled coil</keyword>
<evidence type="ECO:0000313" key="15">
    <source>
        <dbReference type="Proteomes" id="UP000002402"/>
    </source>
</evidence>
<dbReference type="CDD" id="cd00082">
    <property type="entry name" value="HisKA"/>
    <property type="match status" value="1"/>
</dbReference>
<reference evidence="14 15" key="1">
    <citation type="journal article" date="2006" name="Proc. Natl. Acad. Sci. U.S.A.">
        <title>Evolution of sensory complexity recorded in a myxobacterial genome.</title>
        <authorList>
            <person name="Goldman B.S."/>
            <person name="Nierman W.C."/>
            <person name="Kaiser D."/>
            <person name="Slater S.C."/>
            <person name="Durkin A.S."/>
            <person name="Eisen J.A."/>
            <person name="Ronning C.M."/>
            <person name="Barbazuk W.B."/>
            <person name="Blanchard M."/>
            <person name="Field C."/>
            <person name="Halling C."/>
            <person name="Hinkle G."/>
            <person name="Iartchuk O."/>
            <person name="Kim H.S."/>
            <person name="Mackenzie C."/>
            <person name="Madupu R."/>
            <person name="Miller N."/>
            <person name="Shvartsbeyn A."/>
            <person name="Sullivan S.A."/>
            <person name="Vaudin M."/>
            <person name="Wiegand R."/>
            <person name="Kaplan H.B."/>
        </authorList>
    </citation>
    <scope>NUCLEOTIDE SEQUENCE [LARGE SCALE GENOMIC DNA]</scope>
    <source>
        <strain evidence="15">DK1622</strain>
    </source>
</reference>
<feature type="domain" description="HAMP" evidence="13">
    <location>
        <begin position="89"/>
        <end position="142"/>
    </location>
</feature>
<feature type="domain" description="HAMP" evidence="13">
    <location>
        <begin position="1199"/>
        <end position="1251"/>
    </location>
</feature>
<dbReference type="SUPFAM" id="SSF47384">
    <property type="entry name" value="Homodimeric domain of signal transducing histidine kinase"/>
    <property type="match status" value="1"/>
</dbReference>
<dbReference type="CDD" id="cd17546">
    <property type="entry name" value="REC_hyHK_CKI1_RcsC-like"/>
    <property type="match status" value="1"/>
</dbReference>
<dbReference type="Pfam" id="PF02518">
    <property type="entry name" value="HATPase_c"/>
    <property type="match status" value="1"/>
</dbReference>
<dbReference type="InterPro" id="IPR011006">
    <property type="entry name" value="CheY-like_superfamily"/>
</dbReference>
<feature type="region of interest" description="Disordered" evidence="10">
    <location>
        <begin position="2016"/>
        <end position="2060"/>
    </location>
</feature>
<dbReference type="Gene3D" id="1.20.120.1530">
    <property type="match status" value="8"/>
</dbReference>
<dbReference type="eggNOG" id="COG1511">
    <property type="taxonomic scope" value="Bacteria"/>
</dbReference>
<feature type="domain" description="HAMP" evidence="13">
    <location>
        <begin position="1291"/>
        <end position="1343"/>
    </location>
</feature>
<dbReference type="Pfam" id="PF18947">
    <property type="entry name" value="HAMP_2"/>
    <property type="match status" value="1"/>
</dbReference>
<dbReference type="SMART" id="SM00387">
    <property type="entry name" value="HATPase_c"/>
    <property type="match status" value="1"/>
</dbReference>
<evidence type="ECO:0000256" key="5">
    <source>
        <dbReference type="ARBA" id="ARBA00022679"/>
    </source>
</evidence>
<keyword evidence="6 14" id="KW-0418">Kinase</keyword>
<dbReference type="SUPFAM" id="SSF55874">
    <property type="entry name" value="ATPase domain of HSP90 chaperone/DNA topoisomerase II/histidine kinase"/>
    <property type="match status" value="1"/>
</dbReference>
<feature type="domain" description="HAMP" evidence="13">
    <location>
        <begin position="923"/>
        <end position="975"/>
    </location>
</feature>
<dbReference type="InterPro" id="IPR001789">
    <property type="entry name" value="Sig_transdc_resp-reg_receiver"/>
</dbReference>
<dbReference type="CDD" id="cd16922">
    <property type="entry name" value="HATPase_EvgS-ArcB-TorS-like"/>
    <property type="match status" value="1"/>
</dbReference>
<dbReference type="Gene3D" id="3.30.450.40">
    <property type="match status" value="1"/>
</dbReference>
<evidence type="ECO:0000259" key="13">
    <source>
        <dbReference type="PROSITE" id="PS50885"/>
    </source>
</evidence>
<dbReference type="KEGG" id="mxa:MXAN_6735"/>
<feature type="domain" description="HAMP" evidence="13">
    <location>
        <begin position="647"/>
        <end position="699"/>
    </location>
</feature>
<protein>
    <recommendedName>
        <fullName evidence="3">histidine kinase</fullName>
        <ecNumber evidence="3">2.7.13.3</ecNumber>
    </recommendedName>
</protein>
<dbReference type="InterPro" id="IPR029016">
    <property type="entry name" value="GAF-like_dom_sf"/>
</dbReference>
<evidence type="ECO:0000256" key="3">
    <source>
        <dbReference type="ARBA" id="ARBA00012438"/>
    </source>
</evidence>
<evidence type="ECO:0000313" key="14">
    <source>
        <dbReference type="EMBL" id="ABF92440.1"/>
    </source>
</evidence>
<evidence type="ECO:0000256" key="1">
    <source>
        <dbReference type="ARBA" id="ARBA00000085"/>
    </source>
</evidence>
<feature type="domain" description="HAMP" evidence="13">
    <location>
        <begin position="1107"/>
        <end position="1159"/>
    </location>
</feature>
<dbReference type="EMBL" id="CP000113">
    <property type="protein sequence ID" value="ABF92440.1"/>
    <property type="molecule type" value="Genomic_DNA"/>
</dbReference>
<dbReference type="InterPro" id="IPR003660">
    <property type="entry name" value="HAMP_dom"/>
</dbReference>
<dbReference type="Gene3D" id="3.30.565.10">
    <property type="entry name" value="Histidine kinase-like ATPase, C-terminal domain"/>
    <property type="match status" value="1"/>
</dbReference>
<feature type="modified residue" description="4-aspartylphosphate" evidence="8">
    <location>
        <position position="2139"/>
    </location>
</feature>
<dbReference type="SUPFAM" id="SSF52172">
    <property type="entry name" value="CheY-like"/>
    <property type="match status" value="3"/>
</dbReference>
<dbReference type="Proteomes" id="UP000002402">
    <property type="component" value="Chromosome"/>
</dbReference>
<keyword evidence="4 8" id="KW-0597">Phosphoprotein</keyword>
<dbReference type="PROSITE" id="PS50885">
    <property type="entry name" value="HAMP"/>
    <property type="match status" value="16"/>
</dbReference>
<dbReference type="FunFam" id="1.20.120.1530:FF:000002">
    <property type="entry name" value="Two-component osmosensing histidine kinase"/>
    <property type="match status" value="7"/>
</dbReference>
<name>Q1CXM1_MYXXD</name>
<dbReference type="PANTHER" id="PTHR45339">
    <property type="entry name" value="HYBRID SIGNAL TRANSDUCTION HISTIDINE KINASE J"/>
    <property type="match status" value="1"/>
</dbReference>
<evidence type="ECO:0000256" key="7">
    <source>
        <dbReference type="ARBA" id="ARBA00023012"/>
    </source>
</evidence>
<dbReference type="SUPFAM" id="SSF58104">
    <property type="entry name" value="Methyl-accepting chemotaxis protein (MCP) signaling domain"/>
    <property type="match status" value="5"/>
</dbReference>
<feature type="domain" description="HAMP" evidence="13">
    <location>
        <begin position="371"/>
        <end position="423"/>
    </location>
</feature>
<keyword evidence="5" id="KW-0808">Transferase</keyword>
<dbReference type="eggNOG" id="COG3706">
    <property type="taxonomic scope" value="Bacteria"/>
</dbReference>
<comment type="catalytic activity">
    <reaction evidence="1">
        <text>ATP + protein L-histidine = ADP + protein N-phospho-L-histidine.</text>
        <dbReference type="EC" id="2.7.13.3"/>
    </reaction>
</comment>
<dbReference type="CDD" id="cd06225">
    <property type="entry name" value="HAMP"/>
    <property type="match status" value="14"/>
</dbReference>
<dbReference type="STRING" id="246197.MXAN_6735"/>
<evidence type="ECO:0000256" key="4">
    <source>
        <dbReference type="ARBA" id="ARBA00022553"/>
    </source>
</evidence>
<dbReference type="HOGENOM" id="CLU_000445_3_0_7"/>
<feature type="domain" description="HAMP" evidence="13">
    <location>
        <begin position="555"/>
        <end position="607"/>
    </location>
</feature>
<dbReference type="GO" id="GO:0000155">
    <property type="term" value="F:phosphorelay sensor kinase activity"/>
    <property type="evidence" value="ECO:0007669"/>
    <property type="project" value="InterPro"/>
</dbReference>
<feature type="modified residue" description="4-aspartylphosphate" evidence="8">
    <location>
        <position position="2409"/>
    </location>
</feature>
<dbReference type="GO" id="GO:0016020">
    <property type="term" value="C:membrane"/>
    <property type="evidence" value="ECO:0007669"/>
    <property type="project" value="UniProtKB-SubCell"/>
</dbReference>
<feature type="domain" description="Response regulatory" evidence="12">
    <location>
        <begin position="2359"/>
        <end position="2476"/>
    </location>
</feature>
<dbReference type="Gene3D" id="1.10.8.500">
    <property type="entry name" value="HAMP domain in histidine kinase"/>
    <property type="match status" value="2"/>
</dbReference>
<dbReference type="GeneID" id="41363927"/>
<feature type="compositionally biased region" description="Basic residues" evidence="10">
    <location>
        <begin position="70"/>
        <end position="79"/>
    </location>
</feature>
<feature type="compositionally biased region" description="Pro residues" evidence="10">
    <location>
        <begin position="2024"/>
        <end position="2052"/>
    </location>
</feature>
<feature type="domain" description="HAMP" evidence="13">
    <location>
        <begin position="279"/>
        <end position="331"/>
    </location>
</feature>
<dbReference type="EC" id="2.7.13.3" evidence="3"/>
<dbReference type="Pfam" id="PF13185">
    <property type="entry name" value="GAF_2"/>
    <property type="match status" value="1"/>
</dbReference>
<dbReference type="RefSeq" id="WP_011556660.1">
    <property type="nucleotide sequence ID" value="NC_008095.1"/>
</dbReference>
<dbReference type="eggNOG" id="COG0784">
    <property type="taxonomic scope" value="Bacteria"/>
</dbReference>
<evidence type="ECO:0000256" key="10">
    <source>
        <dbReference type="SAM" id="MobiDB-lite"/>
    </source>
</evidence>
<feature type="domain" description="Response regulatory" evidence="12">
    <location>
        <begin position="2211"/>
        <end position="2330"/>
    </location>
</feature>
<feature type="domain" description="HAMP" evidence="13">
    <location>
        <begin position="463"/>
        <end position="515"/>
    </location>
</feature>
<dbReference type="eggNOG" id="COG0840">
    <property type="taxonomic scope" value="Bacteria"/>
</dbReference>
<dbReference type="InterPro" id="IPR004358">
    <property type="entry name" value="Sig_transdc_His_kin-like_C"/>
</dbReference>
<sequence>MDDTKVPQSPSNGRKRASARKPSGNGTSRPEAPTREVAPSEPPAANRLSGDRGRPRSTSPADLEVAAPKPARRNGRGRGARASTPRGQGRGGHPLQPLLAALRSVHGGDFSVRLPGGGADPVMEEIASAFNAVVSLNATLTQEVVRVERVVGREGRMGERVSLGDVRGDWAHSINSINSLIGDLVQPTTEVARVLVAVAQGDLTQKMALEIDGQPVKGEFLRIGTTVNAMLDQLNSFAAEVTRVAREVGSDGKLGGQAEVRGVSGVWKDLTDNVNLMANNLTAQVRNIAEVSTAVANGDLSKKITVDARGEVFELKSTINTMVDQLNGFASEVTRVAREVGTEGKLGGQAAVPGVSGTWKDLTDNVNFMASNLTTQVRGIVKVVTAVANGDLTQKLMVPSQGEIAALGATLNAMTDTLNVFAQQVTSVARTVGVEGKLGAQAQVPGAAGTWKDLTDNVNLMANNLTAQVRNIGEVTTAVAKGDLSKKITVDVRGEVLELKDTINTMVDQLRAFASEVTRVAREVGTDGKLGGQADVKGVGGVWKDLTDNVNYMASNLTTQVRNIALVTTSVANGDLSKKITVDARGEILELKNTINTMVDQLNSFASEVTRVAREVGTHGKLGGQAEVRGVSGTWKDLTDNVNVMAVNLTTQVRGIAKVVTAVANGDLTQRLKMEAKGEVAELADTINAMTQTLSIFAQQVTDVARTVGVEGKLGAQAVVPGVAGTWKDLTNNVNLLANNLTDQVRNIAEVTTAVAKGDLSRKITVDAKGEVLELKSTINTMVDQLNSFAAEVTRVAKEVGTEGKLGGQAEVRGVSGVWKDLTDNVNFMAVNLTTQVRGIVRVVTAVANGDLNQKLTMDAKGEIAALADTINAMTQTLSIFAQQVTDVARTVGVEGKLGAQAEVPGVAGTWKDLTNNVNLLANNLTAQVRNIAEVTTAVANGDLSKKITVDAKGEVLELKSTINTMVDQLRAFAAEVTRVAKEVGTEGKLGGQADVKDLSGVWKDLTDNVNVLAGNLTDQVRNIAKVTTAVANGDLSQKITVSVKGEVLELKNTINTMVDQLRAFASEVTRVAKEVGTEGKLGGQAAVPGVAGTWKDLTDNVNVLAGNLTDQVRNIAKVTTAVANGDLSQKISVEARGEILELKSTINTMVDQLRAFAAEVTRVAKEVGTDGKLGGQAAVPGVAGTWKDLTDNVNSMASNLTAQVRNIALVTTAVANGDLSKKITVDAKGEILELKDTINIMVDQLNSFSAEVTRVAREVGTEGKLGGQAEVRGVSGVWKDLTDNVNFMARNLTTQVRGIVKVVTAVANGDLKQKLAVEAKGEVAALAETINNMTDTLGTFAEQVSTVAREVGVEGKLGGQARVPGVAGTWKDLTDNVNFMASNLTTQVRGIVKVVTAVANGDLTQKLAVEAKGEVAALAETINNMTDTLGTFADQVTTVAREVGIEGKLGGQARVPGARGTWRQLTDNVNQLAGTLTSQLRAISDVATAVTKGDLTRSITVVAEGEVAALKDNINQMIVNLRETTQKNQEQDWLKTNLAKFSGMMQGQKSLDAVSRLIMSELTPLVSAHHGAFFLVDGAEAGTPLLKLTSTYAYRERKHIANRFRFGEGLVGQCALERKTILLTQVPEDYITISSGLGEAAPLNIIVLPVLFEGEVKAVIELASFHAFSAIHQIFLDQLTETIGVVLNMIIANMRTEQLLLQSQDLTQELQSQSKELTQQQEALKRSNIELEEKATLLEEQNRRVEEKNNEVERARVSLEEKAEQLTVISKYKSEFLANMSHELRTPLNSLLILAKLLSDNKDGNLSTKQVEYANTIYASGGDLLSLINEILDLSKVEAGKMQVEPRDIVLTELNQFIERSFLPVAEQKGLSFTVEVGPGAPRHIRTDPQRLQQVLKNLLSNAFKFTDEGSVQLKVKLAEVGTHFDHEVLRRSRYVLGFAVSDTGIGIARDKQRLIFEAFQQADGSTARKYGGTGLGLSISREIAKLLGGEIQVTSEPGRGSTFTLYLPPEYISPEEEGLPSIPSPYEPPPRLPPPPTPESPRAEPPPAPPVADSGHVLDAALPPPIESLLTPVAVEDDRDHIREGDRVLLLIEDDVKFARIMVQMAREKGFKALVATRGDTGLSMANEFQPHAITLDIQLPVVDGWSVLDRLKRNPRTRHIPVHVISVMDKNQGNSQGAFGYLTKPVSKEGLERVFNQLASFLERKERRLLLVEDDDVQRDSLVKLLSEGGDVEVTAVATGEEVLHHLETGEFDCVVIDLMLPDTDGIRLVEEVKTQNRFRDLPIVIYTGKELTPKDEARLRRYTGSVILKSGTKSPEQLLSDTALFLHRLDQNLPPRARAALAQRNEKDAELSAKKVLVVDDDMRNIFALTSVLENHGMQVVFAENGRAAIEMLEQHRDVDIVLMDVMMPEMDGYETMRAIRKDLKYSSLPIIAVTAKALKDDREKCMAAGASDYLPKPVDTDKLLELIRLWVTA</sequence>
<dbReference type="Gene3D" id="3.40.50.2300">
    <property type="match status" value="3"/>
</dbReference>
<feature type="domain" description="HAMP" evidence="13">
    <location>
        <begin position="1475"/>
        <end position="1527"/>
    </location>
</feature>
<feature type="domain" description="Histidine kinase" evidence="11">
    <location>
        <begin position="1780"/>
        <end position="2013"/>
    </location>
</feature>
<feature type="coiled-coil region" evidence="9">
    <location>
        <begin position="1697"/>
        <end position="1770"/>
    </location>
</feature>
<keyword evidence="7" id="KW-0902">Two-component regulatory system</keyword>
<feature type="domain" description="HAMP" evidence="13">
    <location>
        <begin position="1015"/>
        <end position="1067"/>
    </location>
</feature>
<dbReference type="Pfam" id="PF00672">
    <property type="entry name" value="HAMP"/>
    <property type="match status" value="14"/>
</dbReference>
<feature type="modified residue" description="4-aspartylphosphate" evidence="8">
    <location>
        <position position="2261"/>
    </location>
</feature>
<dbReference type="SMART" id="SM00448">
    <property type="entry name" value="REC"/>
    <property type="match status" value="3"/>
</dbReference>
<feature type="compositionally biased region" description="Polar residues" evidence="10">
    <location>
        <begin position="1"/>
        <end position="12"/>
    </location>
</feature>
<dbReference type="InterPro" id="IPR003661">
    <property type="entry name" value="HisK_dim/P_dom"/>
</dbReference>
<feature type="domain" description="HAMP" evidence="13">
    <location>
        <begin position="1383"/>
        <end position="1435"/>
    </location>
</feature>
<dbReference type="Gene3D" id="1.10.287.950">
    <property type="entry name" value="Methyl-accepting chemotaxis protein"/>
    <property type="match status" value="1"/>
</dbReference>
<dbReference type="InterPro" id="IPR005467">
    <property type="entry name" value="His_kinase_dom"/>
</dbReference>
<gene>
    <name evidence="14" type="ordered locus">MXAN_6735</name>
</gene>
<organism evidence="14 15">
    <name type="scientific">Myxococcus xanthus (strain DK1622)</name>
    <dbReference type="NCBI Taxonomy" id="246197"/>
    <lineage>
        <taxon>Bacteria</taxon>
        <taxon>Pseudomonadati</taxon>
        <taxon>Myxococcota</taxon>
        <taxon>Myxococcia</taxon>
        <taxon>Myxococcales</taxon>
        <taxon>Cystobacterineae</taxon>
        <taxon>Myxococcaceae</taxon>
        <taxon>Myxococcus</taxon>
    </lineage>
</organism>
<dbReference type="PROSITE" id="PS50109">
    <property type="entry name" value="HIS_KIN"/>
    <property type="match status" value="1"/>
</dbReference>
<dbReference type="InterPro" id="IPR036097">
    <property type="entry name" value="HisK_dim/P_sf"/>
</dbReference>
<evidence type="ECO:0000256" key="8">
    <source>
        <dbReference type="PROSITE-ProRule" id="PRU00169"/>
    </source>
</evidence>
<keyword evidence="15" id="KW-1185">Reference proteome</keyword>
<dbReference type="InterPro" id="IPR003594">
    <property type="entry name" value="HATPase_dom"/>
</dbReference>
<evidence type="ECO:0000259" key="11">
    <source>
        <dbReference type="PROSITE" id="PS50109"/>
    </source>
</evidence>
<accession>Q1CXM1</accession>
<dbReference type="SMART" id="SM00388">
    <property type="entry name" value="HisKA"/>
    <property type="match status" value="1"/>
</dbReference>
<proteinExistence type="predicted"/>
<dbReference type="PANTHER" id="PTHR45339:SF1">
    <property type="entry name" value="HYBRID SIGNAL TRANSDUCTION HISTIDINE KINASE J"/>
    <property type="match status" value="1"/>
</dbReference>
<dbReference type="SMART" id="SM00304">
    <property type="entry name" value="HAMP"/>
    <property type="match status" value="16"/>
</dbReference>
<evidence type="ECO:0000256" key="6">
    <source>
        <dbReference type="ARBA" id="ARBA00022777"/>
    </source>
</evidence>
<dbReference type="eggNOG" id="COG2770">
    <property type="taxonomic scope" value="Bacteria"/>
</dbReference>
<feature type="domain" description="HAMP" evidence="13">
    <location>
        <begin position="831"/>
        <end position="883"/>
    </location>
</feature>
<dbReference type="Gene3D" id="1.10.287.130">
    <property type="match status" value="1"/>
</dbReference>
<dbReference type="InterPro" id="IPR003018">
    <property type="entry name" value="GAF"/>
</dbReference>
<dbReference type="PRINTS" id="PR00344">
    <property type="entry name" value="BCTRLSENSOR"/>
</dbReference>
<feature type="domain" description="HAMP" evidence="13">
    <location>
        <begin position="182"/>
        <end position="239"/>
    </location>
</feature>
<dbReference type="FunFam" id="3.30.565.10:FF:000010">
    <property type="entry name" value="Sensor histidine kinase RcsC"/>
    <property type="match status" value="1"/>
</dbReference>
<comment type="subcellular location">
    <subcellularLocation>
        <location evidence="2">Membrane</location>
    </subcellularLocation>
</comment>
<dbReference type="PROSITE" id="PS50110">
    <property type="entry name" value="RESPONSE_REGULATORY"/>
    <property type="match status" value="3"/>
</dbReference>
<dbReference type="CDD" id="cd00156">
    <property type="entry name" value="REC"/>
    <property type="match status" value="1"/>
</dbReference>
<feature type="domain" description="Response regulatory" evidence="12">
    <location>
        <begin position="2090"/>
        <end position="2202"/>
    </location>
</feature>
<dbReference type="InterPro" id="IPR036890">
    <property type="entry name" value="HATPase_C_sf"/>
</dbReference>
<dbReference type="EnsemblBacteria" id="ABF92440">
    <property type="protein sequence ID" value="ABF92440"/>
    <property type="gene ID" value="MXAN_6735"/>
</dbReference>
<dbReference type="SUPFAM" id="SSF55781">
    <property type="entry name" value="GAF domain-like"/>
    <property type="match status" value="1"/>
</dbReference>
<evidence type="ECO:0000256" key="9">
    <source>
        <dbReference type="SAM" id="Coils"/>
    </source>
</evidence>
<dbReference type="eggNOG" id="COG2205">
    <property type="taxonomic scope" value="Bacteria"/>
</dbReference>